<name>A0AAP2GCD7_9BACT</name>
<organism evidence="1 2">
    <name type="scientific">Dawidia soli</name>
    <dbReference type="NCBI Taxonomy" id="2782352"/>
    <lineage>
        <taxon>Bacteria</taxon>
        <taxon>Pseudomonadati</taxon>
        <taxon>Bacteroidota</taxon>
        <taxon>Cytophagia</taxon>
        <taxon>Cytophagales</taxon>
        <taxon>Chryseotaleaceae</taxon>
        <taxon>Dawidia</taxon>
    </lineage>
</organism>
<sequence length="72" mass="7859">MLAKIGNELEYKLAMKTIDSFLNKATTAGGFHHLTTEEKTMLGDLSKLAETYEDNSLKLMPVNPGSSEGQVV</sequence>
<keyword evidence="2" id="KW-1185">Reference proteome</keyword>
<dbReference type="Proteomes" id="UP001319180">
    <property type="component" value="Unassembled WGS sequence"/>
</dbReference>
<reference evidence="1 2" key="1">
    <citation type="submission" date="2021-05" db="EMBL/GenBank/DDBJ databases">
        <title>A Polyphasic approach of four new species of the genus Ohtaekwangia: Ohtaekwangia histidinii sp. nov., Ohtaekwangia cretensis sp. nov., Ohtaekwangia indiensis sp. nov., Ohtaekwangia reichenbachii sp. nov. from diverse environment.</title>
        <authorList>
            <person name="Octaviana S."/>
        </authorList>
    </citation>
    <scope>NUCLEOTIDE SEQUENCE [LARGE SCALE GENOMIC DNA]</scope>
    <source>
        <strain evidence="1 2">PWU37</strain>
    </source>
</reference>
<dbReference type="RefSeq" id="WP_254089432.1">
    <property type="nucleotide sequence ID" value="NZ_JAHESC010000006.1"/>
</dbReference>
<comment type="caution">
    <text evidence="1">The sequence shown here is derived from an EMBL/GenBank/DDBJ whole genome shotgun (WGS) entry which is preliminary data.</text>
</comment>
<gene>
    <name evidence="1" type="ORF">KK078_06475</name>
</gene>
<dbReference type="EMBL" id="JAHESC010000006">
    <property type="protein sequence ID" value="MBT1686194.1"/>
    <property type="molecule type" value="Genomic_DNA"/>
</dbReference>
<proteinExistence type="predicted"/>
<dbReference type="AlphaFoldDB" id="A0AAP2GCD7"/>
<evidence type="ECO:0000313" key="1">
    <source>
        <dbReference type="EMBL" id="MBT1686194.1"/>
    </source>
</evidence>
<evidence type="ECO:0000313" key="2">
    <source>
        <dbReference type="Proteomes" id="UP001319180"/>
    </source>
</evidence>
<protein>
    <submittedName>
        <fullName evidence="1">Uncharacterized protein</fullName>
    </submittedName>
</protein>
<accession>A0AAP2GCD7</accession>